<name>A0A4S8L2H5_DENBC</name>
<sequence>MRVQLYPNKNGFAALGDTKQLDEEGSLTLASAEAEPSPILTSTTVSSSTNSILSALQQALRDADTFLNAAPWTSPSPYIIAPFGDWAIARDGTDADREAYIRKNPITVYHPVGTAKTSSASGATGVTDSRSRVKESNLEVNRIQPSTGARLGVESGPEGNNTDNIDGYPASLCQKIVYLTNVESTVSLAYATKHNKTRCPGNNLSSYLPKDSTP</sequence>
<dbReference type="Proteomes" id="UP000297245">
    <property type="component" value="Unassembled WGS sequence"/>
</dbReference>
<dbReference type="AlphaFoldDB" id="A0A4S8L2H5"/>
<evidence type="ECO:0000313" key="3">
    <source>
        <dbReference type="EMBL" id="THU82676.1"/>
    </source>
</evidence>
<gene>
    <name evidence="3" type="ORF">K435DRAFT_932897</name>
</gene>
<accession>A0A4S8L2H5</accession>
<dbReference type="EMBL" id="ML179715">
    <property type="protein sequence ID" value="THU82676.1"/>
    <property type="molecule type" value="Genomic_DNA"/>
</dbReference>
<protein>
    <recommendedName>
        <fullName evidence="2">Glucose-methanol-choline oxidoreductase C-terminal domain-containing protein</fullName>
    </recommendedName>
</protein>
<dbReference type="GO" id="GO:0016614">
    <property type="term" value="F:oxidoreductase activity, acting on CH-OH group of donors"/>
    <property type="evidence" value="ECO:0007669"/>
    <property type="project" value="InterPro"/>
</dbReference>
<dbReference type="InterPro" id="IPR007867">
    <property type="entry name" value="GMC_OxRtase_C"/>
</dbReference>
<keyword evidence="4" id="KW-1185">Reference proteome</keyword>
<organism evidence="3 4">
    <name type="scientific">Dendrothele bispora (strain CBS 962.96)</name>
    <dbReference type="NCBI Taxonomy" id="1314807"/>
    <lineage>
        <taxon>Eukaryota</taxon>
        <taxon>Fungi</taxon>
        <taxon>Dikarya</taxon>
        <taxon>Basidiomycota</taxon>
        <taxon>Agaricomycotina</taxon>
        <taxon>Agaricomycetes</taxon>
        <taxon>Agaricomycetidae</taxon>
        <taxon>Agaricales</taxon>
        <taxon>Agaricales incertae sedis</taxon>
        <taxon>Dendrothele</taxon>
    </lineage>
</organism>
<dbReference type="OrthoDB" id="269227at2759"/>
<proteinExistence type="predicted"/>
<evidence type="ECO:0000313" key="4">
    <source>
        <dbReference type="Proteomes" id="UP000297245"/>
    </source>
</evidence>
<feature type="domain" description="Glucose-methanol-choline oxidoreductase C-terminal" evidence="2">
    <location>
        <begin position="23"/>
        <end position="135"/>
    </location>
</feature>
<comment type="cofactor">
    <cofactor evidence="1">
        <name>FAD</name>
        <dbReference type="ChEBI" id="CHEBI:57692"/>
    </cofactor>
</comment>
<dbReference type="Gene3D" id="3.30.560.10">
    <property type="entry name" value="Glucose Oxidase, domain 3"/>
    <property type="match status" value="1"/>
</dbReference>
<dbReference type="Pfam" id="PF05199">
    <property type="entry name" value="GMC_oxred_C"/>
    <property type="match status" value="1"/>
</dbReference>
<reference evidence="3 4" key="1">
    <citation type="journal article" date="2019" name="Nat. Ecol. Evol.">
        <title>Megaphylogeny resolves global patterns of mushroom evolution.</title>
        <authorList>
            <person name="Varga T."/>
            <person name="Krizsan K."/>
            <person name="Foldi C."/>
            <person name="Dima B."/>
            <person name="Sanchez-Garcia M."/>
            <person name="Sanchez-Ramirez S."/>
            <person name="Szollosi G.J."/>
            <person name="Szarkandi J.G."/>
            <person name="Papp V."/>
            <person name="Albert L."/>
            <person name="Andreopoulos W."/>
            <person name="Angelini C."/>
            <person name="Antonin V."/>
            <person name="Barry K.W."/>
            <person name="Bougher N.L."/>
            <person name="Buchanan P."/>
            <person name="Buyck B."/>
            <person name="Bense V."/>
            <person name="Catcheside P."/>
            <person name="Chovatia M."/>
            <person name="Cooper J."/>
            <person name="Damon W."/>
            <person name="Desjardin D."/>
            <person name="Finy P."/>
            <person name="Geml J."/>
            <person name="Haridas S."/>
            <person name="Hughes K."/>
            <person name="Justo A."/>
            <person name="Karasinski D."/>
            <person name="Kautmanova I."/>
            <person name="Kiss B."/>
            <person name="Kocsube S."/>
            <person name="Kotiranta H."/>
            <person name="LaButti K.M."/>
            <person name="Lechner B.E."/>
            <person name="Liimatainen K."/>
            <person name="Lipzen A."/>
            <person name="Lukacs Z."/>
            <person name="Mihaltcheva S."/>
            <person name="Morgado L.N."/>
            <person name="Niskanen T."/>
            <person name="Noordeloos M.E."/>
            <person name="Ohm R.A."/>
            <person name="Ortiz-Santana B."/>
            <person name="Ovrebo C."/>
            <person name="Racz N."/>
            <person name="Riley R."/>
            <person name="Savchenko A."/>
            <person name="Shiryaev A."/>
            <person name="Soop K."/>
            <person name="Spirin V."/>
            <person name="Szebenyi C."/>
            <person name="Tomsovsky M."/>
            <person name="Tulloss R.E."/>
            <person name="Uehling J."/>
            <person name="Grigoriev I.V."/>
            <person name="Vagvolgyi C."/>
            <person name="Papp T."/>
            <person name="Martin F.M."/>
            <person name="Miettinen O."/>
            <person name="Hibbett D.S."/>
            <person name="Nagy L.G."/>
        </authorList>
    </citation>
    <scope>NUCLEOTIDE SEQUENCE [LARGE SCALE GENOMIC DNA]</scope>
    <source>
        <strain evidence="3 4">CBS 962.96</strain>
    </source>
</reference>
<evidence type="ECO:0000259" key="2">
    <source>
        <dbReference type="Pfam" id="PF05199"/>
    </source>
</evidence>
<dbReference type="InterPro" id="IPR036188">
    <property type="entry name" value="FAD/NAD-bd_sf"/>
</dbReference>
<dbReference type="Gene3D" id="3.50.50.60">
    <property type="entry name" value="FAD/NAD(P)-binding domain"/>
    <property type="match status" value="1"/>
</dbReference>
<evidence type="ECO:0000256" key="1">
    <source>
        <dbReference type="ARBA" id="ARBA00001974"/>
    </source>
</evidence>